<dbReference type="Pfam" id="PF03640">
    <property type="entry name" value="Lipoprotein_15"/>
    <property type="match status" value="2"/>
</dbReference>
<keyword evidence="3" id="KW-1185">Reference proteome</keyword>
<dbReference type="InterPro" id="IPR005297">
    <property type="entry name" value="Lipoprotein_repeat"/>
</dbReference>
<comment type="caution">
    <text evidence="2">The sequence shown here is derived from an EMBL/GenBank/DDBJ whole genome shotgun (WGS) entry which is preliminary data.</text>
</comment>
<evidence type="ECO:0000313" key="3">
    <source>
        <dbReference type="Proteomes" id="UP000252893"/>
    </source>
</evidence>
<dbReference type="Proteomes" id="UP000252893">
    <property type="component" value="Unassembled WGS sequence"/>
</dbReference>
<keyword evidence="1" id="KW-0732">Signal</keyword>
<keyword evidence="2" id="KW-0449">Lipoprotein</keyword>
<dbReference type="RefSeq" id="WP_113942780.1">
    <property type="nucleotide sequence ID" value="NZ_JBHEEG010000003.1"/>
</dbReference>
<protein>
    <submittedName>
        <fullName evidence="2">Putative lipoprotein with Yx(FWY)xxD motif</fullName>
    </submittedName>
</protein>
<proteinExistence type="predicted"/>
<organism evidence="2 3">
    <name type="scientific">Pseudochrobactrum asaccharolyticum</name>
    <dbReference type="NCBI Taxonomy" id="354351"/>
    <lineage>
        <taxon>Bacteria</taxon>
        <taxon>Pseudomonadati</taxon>
        <taxon>Pseudomonadota</taxon>
        <taxon>Alphaproteobacteria</taxon>
        <taxon>Hyphomicrobiales</taxon>
        <taxon>Brucellaceae</taxon>
        <taxon>Pseudochrobactrum</taxon>
    </lineage>
</organism>
<gene>
    <name evidence="2" type="ORF">DFR47_101467</name>
</gene>
<feature type="signal peptide" evidence="1">
    <location>
        <begin position="1"/>
        <end position="20"/>
    </location>
</feature>
<dbReference type="PANTHER" id="PTHR39335">
    <property type="entry name" value="BLL4220 PROTEIN"/>
    <property type="match status" value="1"/>
</dbReference>
<dbReference type="GO" id="GO:0043448">
    <property type="term" value="P:alkane catabolic process"/>
    <property type="evidence" value="ECO:0007669"/>
    <property type="project" value="TreeGrafter"/>
</dbReference>
<dbReference type="AlphaFoldDB" id="A0A366E919"/>
<reference evidence="2 3" key="1">
    <citation type="submission" date="2018-06" db="EMBL/GenBank/DDBJ databases">
        <title>Genomic Encyclopedia of Type Strains, Phase IV (KMG-IV): sequencing the most valuable type-strain genomes for metagenomic binning, comparative biology and taxonomic classification.</title>
        <authorList>
            <person name="Goeker M."/>
        </authorList>
    </citation>
    <scope>NUCLEOTIDE SEQUENCE [LARGE SCALE GENOMIC DNA]</scope>
    <source>
        <strain evidence="2 3">DSM 25619</strain>
    </source>
</reference>
<sequence>MKKLVLALSVLGLSAAPVLAAQSSATKSEAKIEQVAETLAGGHGKMTETASGKILTTAAGHTLYTFDKDKNGASSCDAACLKIWPAYHASAKVKAAAPWSKVKATDGKDMWAYNGKPVYTYIKDKKTGDTEGDGVGGNWHIIK</sequence>
<evidence type="ECO:0000256" key="1">
    <source>
        <dbReference type="SAM" id="SignalP"/>
    </source>
</evidence>
<evidence type="ECO:0000313" key="2">
    <source>
        <dbReference type="EMBL" id="RBO98866.1"/>
    </source>
</evidence>
<dbReference type="OrthoDB" id="9800666at2"/>
<feature type="chain" id="PRO_5016793082" evidence="1">
    <location>
        <begin position="21"/>
        <end position="143"/>
    </location>
</feature>
<dbReference type="PANTHER" id="PTHR39335:SF1">
    <property type="entry name" value="BLL4220 PROTEIN"/>
    <property type="match status" value="1"/>
</dbReference>
<accession>A0A366E919</accession>
<dbReference type="EMBL" id="QNRH01000001">
    <property type="protein sequence ID" value="RBO98866.1"/>
    <property type="molecule type" value="Genomic_DNA"/>
</dbReference>
<name>A0A366E919_9HYPH</name>